<evidence type="ECO:0000313" key="2">
    <source>
        <dbReference type="Proteomes" id="UP000230423"/>
    </source>
</evidence>
<organism evidence="1 2">
    <name type="scientific">Teladorsagia circumcincta</name>
    <name type="common">Brown stomach worm</name>
    <name type="synonym">Ostertagia circumcincta</name>
    <dbReference type="NCBI Taxonomy" id="45464"/>
    <lineage>
        <taxon>Eukaryota</taxon>
        <taxon>Metazoa</taxon>
        <taxon>Ecdysozoa</taxon>
        <taxon>Nematoda</taxon>
        <taxon>Chromadorea</taxon>
        <taxon>Rhabditida</taxon>
        <taxon>Rhabditina</taxon>
        <taxon>Rhabditomorpha</taxon>
        <taxon>Strongyloidea</taxon>
        <taxon>Trichostrongylidae</taxon>
        <taxon>Teladorsagia</taxon>
    </lineage>
</organism>
<keyword evidence="2" id="KW-1185">Reference proteome</keyword>
<gene>
    <name evidence="1" type="ORF">TELCIR_06496</name>
</gene>
<sequence length="77" mass="8919">MENCLWIMQLQLNSAYNSTTALAERCIFEGYVGGIRIRRMLLQYLYNLCNTGGNSYIENAQSEIEENNHEVEENNHS</sequence>
<proteinExistence type="predicted"/>
<dbReference type="EMBL" id="KZ345905">
    <property type="protein sequence ID" value="PIO71602.1"/>
    <property type="molecule type" value="Genomic_DNA"/>
</dbReference>
<dbReference type="AlphaFoldDB" id="A0A2G9UPG4"/>
<accession>A0A2G9UPG4</accession>
<evidence type="ECO:0000313" key="1">
    <source>
        <dbReference type="EMBL" id="PIO71602.1"/>
    </source>
</evidence>
<dbReference type="Proteomes" id="UP000230423">
    <property type="component" value="Unassembled WGS sequence"/>
</dbReference>
<protein>
    <submittedName>
        <fullName evidence="1">Uncharacterized protein</fullName>
    </submittedName>
</protein>
<reference evidence="1 2" key="1">
    <citation type="submission" date="2015-09" db="EMBL/GenBank/DDBJ databases">
        <title>Draft genome of the parasitic nematode Teladorsagia circumcincta isolate WARC Sus (inbred).</title>
        <authorList>
            <person name="Mitreva M."/>
        </authorList>
    </citation>
    <scope>NUCLEOTIDE SEQUENCE [LARGE SCALE GENOMIC DNA]</scope>
    <source>
        <strain evidence="1 2">S</strain>
    </source>
</reference>
<name>A0A2G9UPG4_TELCI</name>